<evidence type="ECO:0000256" key="2">
    <source>
        <dbReference type="ARBA" id="ARBA00005369"/>
    </source>
</evidence>
<dbReference type="InterPro" id="IPR029063">
    <property type="entry name" value="SAM-dependent_MTases_sf"/>
</dbReference>
<dbReference type="SUPFAM" id="SSF53335">
    <property type="entry name" value="S-adenosyl-L-methionine-dependent methyltransferases"/>
    <property type="match status" value="1"/>
</dbReference>
<proteinExistence type="inferred from homology"/>
<dbReference type="InterPro" id="IPR000682">
    <property type="entry name" value="PCMT"/>
</dbReference>
<accession>A0ABV8U539</accession>
<evidence type="ECO:0000256" key="5">
    <source>
        <dbReference type="ARBA" id="ARBA00022490"/>
    </source>
</evidence>
<reference evidence="13" key="1">
    <citation type="journal article" date="2019" name="Int. J. Syst. Evol. Microbiol.">
        <title>The Global Catalogue of Microorganisms (GCM) 10K type strain sequencing project: providing services to taxonomists for standard genome sequencing and annotation.</title>
        <authorList>
            <consortium name="The Broad Institute Genomics Platform"/>
            <consortium name="The Broad Institute Genome Sequencing Center for Infectious Disease"/>
            <person name="Wu L."/>
            <person name="Ma J."/>
        </authorList>
    </citation>
    <scope>NUCLEOTIDE SEQUENCE [LARGE SCALE GENOMIC DNA]</scope>
    <source>
        <strain evidence="13">IBRC-M 10908</strain>
    </source>
</reference>
<evidence type="ECO:0000256" key="9">
    <source>
        <dbReference type="ARBA" id="ARBA00030757"/>
    </source>
</evidence>
<evidence type="ECO:0000313" key="12">
    <source>
        <dbReference type="EMBL" id="MFC4337912.1"/>
    </source>
</evidence>
<evidence type="ECO:0000256" key="10">
    <source>
        <dbReference type="ARBA" id="ARBA00031323"/>
    </source>
</evidence>
<evidence type="ECO:0000256" key="1">
    <source>
        <dbReference type="ARBA" id="ARBA00004496"/>
    </source>
</evidence>
<dbReference type="Gene3D" id="3.40.50.150">
    <property type="entry name" value="Vaccinia Virus protein VP39"/>
    <property type="match status" value="1"/>
</dbReference>
<keyword evidence="7" id="KW-0808">Transferase</keyword>
<gene>
    <name evidence="12" type="ORF">ACFPET_22210</name>
</gene>
<evidence type="ECO:0000313" key="13">
    <source>
        <dbReference type="Proteomes" id="UP001595823"/>
    </source>
</evidence>
<protein>
    <recommendedName>
        <fullName evidence="4">Protein-L-isoaspartate O-methyltransferase</fullName>
        <ecNumber evidence="3">2.1.1.77</ecNumber>
    </recommendedName>
    <alternativeName>
        <fullName evidence="11">L-isoaspartyl protein carboxyl methyltransferase</fullName>
    </alternativeName>
    <alternativeName>
        <fullName evidence="9">Protein L-isoaspartyl methyltransferase</fullName>
    </alternativeName>
    <alternativeName>
        <fullName evidence="10">Protein-beta-aspartate methyltransferase</fullName>
    </alternativeName>
</protein>
<evidence type="ECO:0000256" key="4">
    <source>
        <dbReference type="ARBA" id="ARBA00013346"/>
    </source>
</evidence>
<dbReference type="CDD" id="cd02440">
    <property type="entry name" value="AdoMet_MTases"/>
    <property type="match status" value="1"/>
</dbReference>
<dbReference type="Pfam" id="PF01135">
    <property type="entry name" value="PCMT"/>
    <property type="match status" value="1"/>
</dbReference>
<comment type="similarity">
    <text evidence="2">Belongs to the methyltransferase superfamily. L-isoaspartyl/D-aspartyl protein methyltransferase family.</text>
</comment>
<evidence type="ECO:0000256" key="11">
    <source>
        <dbReference type="ARBA" id="ARBA00031350"/>
    </source>
</evidence>
<dbReference type="EMBL" id="JBHSDK010000061">
    <property type="protein sequence ID" value="MFC4337912.1"/>
    <property type="molecule type" value="Genomic_DNA"/>
</dbReference>
<evidence type="ECO:0000256" key="7">
    <source>
        <dbReference type="ARBA" id="ARBA00022679"/>
    </source>
</evidence>
<evidence type="ECO:0000256" key="6">
    <source>
        <dbReference type="ARBA" id="ARBA00022603"/>
    </source>
</evidence>
<comment type="subcellular location">
    <subcellularLocation>
        <location evidence="1">Cytoplasm</location>
    </subcellularLocation>
</comment>
<sequence>MNKHWAAMVDGLRDEGVLSPEWEEPFSKVDRVYFVPNVDKHRAYELAPIVTQRSDDRRSLSSSSDPIVMAEMLQALDLERGQDVLEIGTGTGYNAALLAHRAGGAHVLSIEIDPSVARMAVANLTAAGFPEVAVLTGDGTKGYAGAGPYQRGIVTHAVSAIAPAWLEQLAPGGVLVVPWENTLMSQTILRLVKLDDGTAKGWMVGECAFMWDRAQDEPIPHVSIEDGRAMTTRIPPHYFGEVASIDLWIADRVPGLHMWPLNGPGSDLLFTRGEKWAVLEREPLRESWWNVCTANEPLWQDIEDALQAWLDADQPSYKDWPVTVAVDGTVSVQTGVQVDGGSRV</sequence>
<comment type="caution">
    <text evidence="12">The sequence shown here is derived from an EMBL/GenBank/DDBJ whole genome shotgun (WGS) entry which is preliminary data.</text>
</comment>
<dbReference type="EC" id="2.1.1.77" evidence="3"/>
<keyword evidence="6" id="KW-0489">Methyltransferase</keyword>
<keyword evidence="8" id="KW-0949">S-adenosyl-L-methionine</keyword>
<evidence type="ECO:0000256" key="8">
    <source>
        <dbReference type="ARBA" id="ARBA00022691"/>
    </source>
</evidence>
<name>A0ABV8U539_9ACTN</name>
<dbReference type="PANTHER" id="PTHR11579:SF0">
    <property type="entry name" value="PROTEIN-L-ISOASPARTATE(D-ASPARTATE) O-METHYLTRANSFERASE"/>
    <property type="match status" value="1"/>
</dbReference>
<keyword evidence="13" id="KW-1185">Reference proteome</keyword>
<dbReference type="PANTHER" id="PTHR11579">
    <property type="entry name" value="PROTEIN-L-ISOASPARTATE O-METHYLTRANSFERASE"/>
    <property type="match status" value="1"/>
</dbReference>
<keyword evidence="5" id="KW-0963">Cytoplasm</keyword>
<dbReference type="Proteomes" id="UP001595823">
    <property type="component" value="Unassembled WGS sequence"/>
</dbReference>
<evidence type="ECO:0000256" key="3">
    <source>
        <dbReference type="ARBA" id="ARBA00011890"/>
    </source>
</evidence>
<organism evidence="12 13">
    <name type="scientific">Salininema proteolyticum</name>
    <dbReference type="NCBI Taxonomy" id="1607685"/>
    <lineage>
        <taxon>Bacteria</taxon>
        <taxon>Bacillati</taxon>
        <taxon>Actinomycetota</taxon>
        <taxon>Actinomycetes</taxon>
        <taxon>Glycomycetales</taxon>
        <taxon>Glycomycetaceae</taxon>
        <taxon>Salininema</taxon>
    </lineage>
</organism>
<dbReference type="RefSeq" id="WP_380625377.1">
    <property type="nucleotide sequence ID" value="NZ_JBHSDK010000061.1"/>
</dbReference>